<keyword evidence="2" id="KW-0547">Nucleotide-binding</keyword>
<dbReference type="PROSITE" id="PS51456">
    <property type="entry name" value="MYOSIN_MOTOR"/>
    <property type="match status" value="1"/>
</dbReference>
<feature type="region of interest" description="Disordered" evidence="9">
    <location>
        <begin position="148"/>
        <end position="334"/>
    </location>
</feature>
<organism evidence="11 12">
    <name type="scientific">Odocoileus virginianus</name>
    <name type="common">White-tailed deer</name>
    <dbReference type="NCBI Taxonomy" id="9874"/>
    <lineage>
        <taxon>Eukaryota</taxon>
        <taxon>Metazoa</taxon>
        <taxon>Chordata</taxon>
        <taxon>Craniata</taxon>
        <taxon>Vertebrata</taxon>
        <taxon>Euteleostomi</taxon>
        <taxon>Mammalia</taxon>
        <taxon>Eutheria</taxon>
        <taxon>Laurasiatheria</taxon>
        <taxon>Artiodactyla</taxon>
        <taxon>Ruminantia</taxon>
        <taxon>Pecora</taxon>
        <taxon>Cervidae</taxon>
        <taxon>Odocoileinae</taxon>
        <taxon>Odocoileus</taxon>
    </lineage>
</organism>
<feature type="compositionally biased region" description="Gly residues" evidence="9">
    <location>
        <begin position="170"/>
        <end position="179"/>
    </location>
</feature>
<keyword evidence="11" id="KW-1185">Reference proteome</keyword>
<sequence length="334" mass="35779">MEAFGNAKTLRNDNSSRFGKFIRIHFGPSGKLASADIDSYLLEKSRVIFQLPGERGYHVYYQILSGKKPELQDMLLLSMNPYDYHFCSQGVITMDNMDDGEEPRDENEKTASHSRSQVKVRVPGLFTYLLERRERCKDAQGLKIGKWGEDASSSVGTEGLPGPGRRLRGAGRGPEGGAGSTRPPPTSGRAPSRSLPLVPGRPPQSRRRSRAWGPGGAVAQRRRRQERPRRRWRLRGGSPPAAPRSSRRSLAPPARLGGAPAGSAWLRRPGSPMRSGGRRASATAATAAPVGVGGFAAAPGAGPVPSGGGCRLRDYPPGHAEAAAAAARGSNRAY</sequence>
<comment type="caution">
    <text evidence="8">Lacks conserved residue(s) required for the propagation of feature annotation.</text>
</comment>
<keyword evidence="6" id="KW-0505">Motor protein</keyword>
<reference evidence="11" key="1">
    <citation type="journal article" date="2022" name="J. Hered.">
        <title>A De Novo Chromosome-Level Genome Assembly of the White-Tailed Deer, Odocoileus Virginianus.</title>
        <authorList>
            <person name="London E.W."/>
            <person name="Roca A.L."/>
            <person name="Novakofski J.E."/>
            <person name="Mateus-Pinilla N.E."/>
        </authorList>
    </citation>
    <scope>NUCLEOTIDE SEQUENCE [LARGE SCALE GENOMIC DNA]</scope>
</reference>
<evidence type="ECO:0000313" key="12">
    <source>
        <dbReference type="RefSeq" id="XP_070323289.1"/>
    </source>
</evidence>
<dbReference type="Pfam" id="PF00063">
    <property type="entry name" value="Myosin_head"/>
    <property type="match status" value="1"/>
</dbReference>
<evidence type="ECO:0000313" key="11">
    <source>
        <dbReference type="Proteomes" id="UP001652640"/>
    </source>
</evidence>
<gene>
    <name evidence="12" type="primary">LOC139035091</name>
</gene>
<dbReference type="GeneID" id="139035091"/>
<accession>A0ABM4I643</accession>
<evidence type="ECO:0000256" key="2">
    <source>
        <dbReference type="ARBA" id="ARBA00022741"/>
    </source>
</evidence>
<evidence type="ECO:0000259" key="10">
    <source>
        <dbReference type="PROSITE" id="PS51456"/>
    </source>
</evidence>
<evidence type="ECO:0000256" key="9">
    <source>
        <dbReference type="SAM" id="MobiDB-lite"/>
    </source>
</evidence>
<keyword evidence="3" id="KW-0067">ATP-binding</keyword>
<dbReference type="RefSeq" id="XP_070323289.1">
    <property type="nucleotide sequence ID" value="XM_070467188.1"/>
</dbReference>
<keyword evidence="4" id="KW-0175">Coiled coil</keyword>
<evidence type="ECO:0000256" key="5">
    <source>
        <dbReference type="ARBA" id="ARBA00023123"/>
    </source>
</evidence>
<evidence type="ECO:0000256" key="6">
    <source>
        <dbReference type="ARBA" id="ARBA00023175"/>
    </source>
</evidence>
<evidence type="ECO:0000256" key="4">
    <source>
        <dbReference type="ARBA" id="ARBA00023054"/>
    </source>
</evidence>
<proteinExistence type="inferred from homology"/>
<dbReference type="Proteomes" id="UP001652640">
    <property type="component" value="Chromosome 5"/>
</dbReference>
<evidence type="ECO:0000256" key="8">
    <source>
        <dbReference type="PROSITE-ProRule" id="PRU00782"/>
    </source>
</evidence>
<dbReference type="InterPro" id="IPR001609">
    <property type="entry name" value="Myosin_head_motor_dom-like"/>
</dbReference>
<feature type="compositionally biased region" description="Acidic residues" evidence="9">
    <location>
        <begin position="96"/>
        <end position="105"/>
    </location>
</feature>
<dbReference type="SMART" id="SM00242">
    <property type="entry name" value="MYSc"/>
    <property type="match status" value="1"/>
</dbReference>
<protein>
    <recommendedName>
        <fullName evidence="10">Myosin motor domain-containing protein</fullName>
    </recommendedName>
</protein>
<keyword evidence="7 8" id="KW-0009">Actin-binding</keyword>
<dbReference type="PANTHER" id="PTHR13140:SF857">
    <property type="entry name" value="MYOSIN-11"/>
    <property type="match status" value="1"/>
</dbReference>
<feature type="domain" description="Myosin motor" evidence="10">
    <location>
        <begin position="1"/>
        <end position="102"/>
    </location>
</feature>
<dbReference type="SUPFAM" id="SSF52540">
    <property type="entry name" value="P-loop containing nucleoside triphosphate hydrolases"/>
    <property type="match status" value="1"/>
</dbReference>
<dbReference type="InterPro" id="IPR036961">
    <property type="entry name" value="Kinesin_motor_dom_sf"/>
</dbReference>
<dbReference type="Gene3D" id="3.40.850.10">
    <property type="entry name" value="Kinesin motor domain"/>
    <property type="match status" value="1"/>
</dbReference>
<dbReference type="PANTHER" id="PTHR13140">
    <property type="entry name" value="MYOSIN"/>
    <property type="match status" value="1"/>
</dbReference>
<evidence type="ECO:0000256" key="3">
    <source>
        <dbReference type="ARBA" id="ARBA00022840"/>
    </source>
</evidence>
<dbReference type="InterPro" id="IPR027417">
    <property type="entry name" value="P-loop_NTPase"/>
</dbReference>
<name>A0ABM4I643_ODOVR</name>
<evidence type="ECO:0000256" key="1">
    <source>
        <dbReference type="ARBA" id="ARBA00008314"/>
    </source>
</evidence>
<comment type="similarity">
    <text evidence="1 8">Belongs to the TRAFAC class myosin-kinesin ATPase superfamily. Myosin family.</text>
</comment>
<reference evidence="12" key="2">
    <citation type="submission" date="2025-08" db="UniProtKB">
        <authorList>
            <consortium name="RefSeq"/>
        </authorList>
    </citation>
    <scope>IDENTIFICATION</scope>
    <source>
        <tissue evidence="12">Tongue muscle</tissue>
    </source>
</reference>
<feature type="compositionally biased region" description="Low complexity" evidence="9">
    <location>
        <begin position="248"/>
        <end position="304"/>
    </location>
</feature>
<keyword evidence="5 8" id="KW-0518">Myosin</keyword>
<feature type="region of interest" description="Disordered" evidence="9">
    <location>
        <begin position="95"/>
        <end position="117"/>
    </location>
</feature>
<evidence type="ECO:0000256" key="7">
    <source>
        <dbReference type="ARBA" id="ARBA00023203"/>
    </source>
</evidence>
<feature type="compositionally biased region" description="Basic residues" evidence="9">
    <location>
        <begin position="220"/>
        <end position="234"/>
    </location>
</feature>